<organism evidence="7 8">
    <name type="scientific">Coemansia asiatica</name>
    <dbReference type="NCBI Taxonomy" id="1052880"/>
    <lineage>
        <taxon>Eukaryota</taxon>
        <taxon>Fungi</taxon>
        <taxon>Fungi incertae sedis</taxon>
        <taxon>Zoopagomycota</taxon>
        <taxon>Kickxellomycotina</taxon>
        <taxon>Kickxellomycetes</taxon>
        <taxon>Kickxellales</taxon>
        <taxon>Kickxellaceae</taxon>
        <taxon>Coemansia</taxon>
    </lineage>
</organism>
<dbReference type="GO" id="GO:0016020">
    <property type="term" value="C:membrane"/>
    <property type="evidence" value="ECO:0007669"/>
    <property type="project" value="UniProtKB-SubCell"/>
</dbReference>
<evidence type="ECO:0000313" key="7">
    <source>
        <dbReference type="EMBL" id="KAJ1644560.1"/>
    </source>
</evidence>
<dbReference type="InterPro" id="IPR033308">
    <property type="entry name" value="PGAP5/Cdc1/Ted1"/>
</dbReference>
<evidence type="ECO:0000313" key="8">
    <source>
        <dbReference type="Proteomes" id="UP001145021"/>
    </source>
</evidence>
<dbReference type="GO" id="GO:0005783">
    <property type="term" value="C:endoplasmic reticulum"/>
    <property type="evidence" value="ECO:0007669"/>
    <property type="project" value="TreeGrafter"/>
</dbReference>
<keyword evidence="4 5" id="KW-0472">Membrane</keyword>
<evidence type="ECO:0000259" key="6">
    <source>
        <dbReference type="Pfam" id="PF00149"/>
    </source>
</evidence>
<dbReference type="EMBL" id="JANBOH010000157">
    <property type="protein sequence ID" value="KAJ1644560.1"/>
    <property type="molecule type" value="Genomic_DNA"/>
</dbReference>
<dbReference type="Gene3D" id="3.60.21.10">
    <property type="match status" value="1"/>
</dbReference>
<dbReference type="Pfam" id="PF00149">
    <property type="entry name" value="Metallophos"/>
    <property type="match status" value="1"/>
</dbReference>
<feature type="transmembrane region" description="Helical" evidence="5">
    <location>
        <begin position="12"/>
        <end position="30"/>
    </location>
</feature>
<keyword evidence="2 5" id="KW-0812">Transmembrane</keyword>
<proteinExistence type="predicted"/>
<comment type="caution">
    <text evidence="7">The sequence shown here is derived from an EMBL/GenBank/DDBJ whole genome shotgun (WGS) entry which is preliminary data.</text>
</comment>
<dbReference type="SUPFAM" id="SSF56300">
    <property type="entry name" value="Metallo-dependent phosphatases"/>
    <property type="match status" value="1"/>
</dbReference>
<dbReference type="InterPro" id="IPR004843">
    <property type="entry name" value="Calcineurin-like_PHP"/>
</dbReference>
<reference evidence="7" key="1">
    <citation type="submission" date="2022-07" db="EMBL/GenBank/DDBJ databases">
        <title>Phylogenomic reconstructions and comparative analyses of Kickxellomycotina fungi.</title>
        <authorList>
            <person name="Reynolds N.K."/>
            <person name="Stajich J.E."/>
            <person name="Barry K."/>
            <person name="Grigoriev I.V."/>
            <person name="Crous P."/>
            <person name="Smith M.E."/>
        </authorList>
    </citation>
    <scope>NUCLEOTIDE SEQUENCE</scope>
    <source>
        <strain evidence="7">NBRC 105413</strain>
    </source>
</reference>
<evidence type="ECO:0000256" key="2">
    <source>
        <dbReference type="ARBA" id="ARBA00022692"/>
    </source>
</evidence>
<evidence type="ECO:0000256" key="1">
    <source>
        <dbReference type="ARBA" id="ARBA00004141"/>
    </source>
</evidence>
<gene>
    <name evidence="7" type="ORF">LPJ64_003781</name>
</gene>
<feature type="transmembrane region" description="Helical" evidence="5">
    <location>
        <begin position="413"/>
        <end position="437"/>
    </location>
</feature>
<dbReference type="AlphaFoldDB" id="A0A9W8CJQ8"/>
<keyword evidence="8" id="KW-1185">Reference proteome</keyword>
<dbReference type="PANTHER" id="PTHR13315:SF4">
    <property type="entry name" value="METALLOPHOSPHOESTERASE, ISOFORM E"/>
    <property type="match status" value="1"/>
</dbReference>
<protein>
    <recommendedName>
        <fullName evidence="6">Calcineurin-like phosphoesterase domain-containing protein</fullName>
    </recommendedName>
</protein>
<dbReference type="PANTHER" id="PTHR13315">
    <property type="entry name" value="METALLO PHOSPHOESTERASE RELATED"/>
    <property type="match status" value="1"/>
</dbReference>
<dbReference type="GO" id="GO:0006506">
    <property type="term" value="P:GPI anchor biosynthetic process"/>
    <property type="evidence" value="ECO:0007669"/>
    <property type="project" value="InterPro"/>
</dbReference>
<feature type="transmembrane region" description="Helical" evidence="5">
    <location>
        <begin position="345"/>
        <end position="364"/>
    </location>
</feature>
<evidence type="ECO:0000256" key="3">
    <source>
        <dbReference type="ARBA" id="ARBA00022989"/>
    </source>
</evidence>
<sequence length="438" mass="50600">MDINRKTLTRLLRLYWVLLLVIGEIMLYKWHIGGCRWPAMADKTEYKAKPAHVAIIADPQIVDHYSYGQTGLLLRITEFFTDIYMRKSYRFLQTLMRPEKIIFLGDMMDGGREWADDQWMQEFQRYQSIFTNRYPRQTQIYNMAGNHDIGIGNTVIDHALQRFHRYVGPTNIVLDIADHQVILLDTLLLENDDRNKSRDSRDLVSRIAKNASDQRPRLLFTHVPMWRPSKTYCGVERQSKKKYLLERTGYQFRDQLFQNTTSYLLEKIRPNAVFSGDDHDSCTVDHEIPNAPGILAREYTVGAFGWASGVPVASYALLTLYPRTETREAAFLVQRCFLPYQLGIYKMYLLSFAVSLAIIGVFCFKGSQMWLPVAMDHEGAQWAVIGDMDRLVEHGMGANGRWMLSKRGFVRHFALILGDVLAAGVPTYIACVLFSFIF</sequence>
<dbReference type="Proteomes" id="UP001145021">
    <property type="component" value="Unassembled WGS sequence"/>
</dbReference>
<name>A0A9W8CJQ8_9FUNG</name>
<keyword evidence="3 5" id="KW-1133">Transmembrane helix</keyword>
<dbReference type="GO" id="GO:0016787">
    <property type="term" value="F:hydrolase activity"/>
    <property type="evidence" value="ECO:0007669"/>
    <property type="project" value="InterPro"/>
</dbReference>
<evidence type="ECO:0000256" key="4">
    <source>
        <dbReference type="ARBA" id="ARBA00023136"/>
    </source>
</evidence>
<dbReference type="InterPro" id="IPR029052">
    <property type="entry name" value="Metallo-depent_PP-like"/>
</dbReference>
<feature type="domain" description="Calcineurin-like phosphoesterase" evidence="6">
    <location>
        <begin position="53"/>
        <end position="280"/>
    </location>
</feature>
<evidence type="ECO:0000256" key="5">
    <source>
        <dbReference type="SAM" id="Phobius"/>
    </source>
</evidence>
<accession>A0A9W8CJQ8</accession>
<comment type="subcellular location">
    <subcellularLocation>
        <location evidence="1">Membrane</location>
        <topology evidence="1">Multi-pass membrane protein</topology>
    </subcellularLocation>
</comment>